<dbReference type="EMBL" id="JAQQWL010000015">
    <property type="protein sequence ID" value="KAK8041154.1"/>
    <property type="molecule type" value="Genomic_DNA"/>
</dbReference>
<dbReference type="Gene3D" id="1.25.40.10">
    <property type="entry name" value="Tetratricopeptide repeat domain"/>
    <property type="match status" value="1"/>
</dbReference>
<keyword evidence="8" id="KW-1185">Reference proteome</keyword>
<keyword evidence="2 3" id="KW-0802">TPR repeat</keyword>
<keyword evidence="4" id="KW-0256">Endoplasmic reticulum</keyword>
<dbReference type="GeneID" id="92098633"/>
<evidence type="ECO:0000256" key="2">
    <source>
        <dbReference type="ARBA" id="ARBA00022803"/>
    </source>
</evidence>
<evidence type="ECO:0000256" key="1">
    <source>
        <dbReference type="ARBA" id="ARBA00022737"/>
    </source>
</evidence>
<dbReference type="RefSeq" id="XP_066708699.1">
    <property type="nucleotide sequence ID" value="XM_066865570.1"/>
</dbReference>
<proteinExistence type="inferred from homology"/>
<dbReference type="SUPFAM" id="SSF48452">
    <property type="entry name" value="TPR-like"/>
    <property type="match status" value="1"/>
</dbReference>
<dbReference type="InterPro" id="IPR055217">
    <property type="entry name" value="TPR_EMC2"/>
</dbReference>
<gene>
    <name evidence="7" type="ORF">PG994_014161</name>
</gene>
<dbReference type="Proteomes" id="UP001480595">
    <property type="component" value="Unassembled WGS sequence"/>
</dbReference>
<sequence length="260" mass="28841">MPSHRDEESAHLCLGRLVNRFGDDNERVMALIGLMKEADATDDATLEVVLKEYEALLQENPTNIPIVKRRVALLRSIGRIPDAVTALTGLLDFSPTDSEAWSELSDIYFSQGLYSQAIFALEEVLVLQPNAWNNRGAAPHVHQIGIGDQNDSAKQLAEALKRFCRSIELCDDYLRGYYGLKLTTTQLLNDPPKPSKQAESDGLSPPNLSTLQKLDGLATEKLGEITRRFTAGERGWRGFEEAEIVAARELLEKSSSTTVR</sequence>
<name>A0ABR1T3J0_9PEZI</name>
<comment type="subunit">
    <text evidence="4">Component of the ER membrane protein complex (EMC).</text>
</comment>
<feature type="region of interest" description="Disordered" evidence="5">
    <location>
        <begin position="188"/>
        <end position="207"/>
    </location>
</feature>
<evidence type="ECO:0000256" key="3">
    <source>
        <dbReference type="PROSITE-ProRule" id="PRU00339"/>
    </source>
</evidence>
<accession>A0ABR1T3J0</accession>
<dbReference type="InterPro" id="IPR011990">
    <property type="entry name" value="TPR-like_helical_dom_sf"/>
</dbReference>
<dbReference type="InterPro" id="IPR039856">
    <property type="entry name" value="EMC2-like"/>
</dbReference>
<comment type="caution">
    <text evidence="7">The sequence shown here is derived from an EMBL/GenBank/DDBJ whole genome shotgun (WGS) entry which is preliminary data.</text>
</comment>
<evidence type="ECO:0000259" key="6">
    <source>
        <dbReference type="Pfam" id="PF22890"/>
    </source>
</evidence>
<comment type="function">
    <text evidence="4">Part of the endoplasmic reticulum membrane protein complex (EMC) that enables the energy-independent insertion into endoplasmic reticulum membranes of newly synthesized membrane proteins.</text>
</comment>
<dbReference type="PROSITE" id="PS50005">
    <property type="entry name" value="TPR"/>
    <property type="match status" value="1"/>
</dbReference>
<evidence type="ECO:0000256" key="5">
    <source>
        <dbReference type="SAM" id="MobiDB-lite"/>
    </source>
</evidence>
<reference evidence="7 8" key="1">
    <citation type="submission" date="2023-01" db="EMBL/GenBank/DDBJ databases">
        <title>Analysis of 21 Apiospora genomes using comparative genomics revels a genus with tremendous synthesis potential of carbohydrate active enzymes and secondary metabolites.</title>
        <authorList>
            <person name="Sorensen T."/>
        </authorList>
    </citation>
    <scope>NUCLEOTIDE SEQUENCE [LARGE SCALE GENOMIC DNA]</scope>
    <source>
        <strain evidence="7 8">CBS 135458</strain>
    </source>
</reference>
<comment type="similarity">
    <text evidence="4">Belongs to the EMC2 family.</text>
</comment>
<keyword evidence="1" id="KW-0677">Repeat</keyword>
<organism evidence="7 8">
    <name type="scientific">Apiospora phragmitis</name>
    <dbReference type="NCBI Taxonomy" id="2905665"/>
    <lineage>
        <taxon>Eukaryota</taxon>
        <taxon>Fungi</taxon>
        <taxon>Dikarya</taxon>
        <taxon>Ascomycota</taxon>
        <taxon>Pezizomycotina</taxon>
        <taxon>Sordariomycetes</taxon>
        <taxon>Xylariomycetidae</taxon>
        <taxon>Amphisphaeriales</taxon>
        <taxon>Apiosporaceae</taxon>
        <taxon>Apiospora</taxon>
    </lineage>
</organism>
<evidence type="ECO:0000256" key="4">
    <source>
        <dbReference type="RuleBase" id="RU367091"/>
    </source>
</evidence>
<dbReference type="PANTHER" id="PTHR12760">
    <property type="entry name" value="TETRATRICOPEPTIDE REPEAT PROTEIN"/>
    <property type="match status" value="1"/>
</dbReference>
<keyword evidence="4" id="KW-0472">Membrane</keyword>
<evidence type="ECO:0000313" key="8">
    <source>
        <dbReference type="Proteomes" id="UP001480595"/>
    </source>
</evidence>
<protein>
    <recommendedName>
        <fullName evidence="4">ER membrane protein complex subunit 2</fullName>
    </recommendedName>
</protein>
<feature type="repeat" description="TPR" evidence="3">
    <location>
        <begin position="98"/>
        <end position="131"/>
    </location>
</feature>
<dbReference type="InterPro" id="IPR019734">
    <property type="entry name" value="TPR_rpt"/>
</dbReference>
<comment type="subcellular location">
    <subcellularLocation>
        <location evidence="4">Endoplasmic reticulum membrane</location>
        <topology evidence="4">Peripheral membrane protein</topology>
        <orientation evidence="4">Cytoplasmic side</orientation>
    </subcellularLocation>
</comment>
<evidence type="ECO:0000313" key="7">
    <source>
        <dbReference type="EMBL" id="KAK8041154.1"/>
    </source>
</evidence>
<feature type="domain" description="EMC2 TPR-like" evidence="6">
    <location>
        <begin position="51"/>
        <end position="131"/>
    </location>
</feature>
<dbReference type="Pfam" id="PF22890">
    <property type="entry name" value="TPR_EMC2"/>
    <property type="match status" value="1"/>
</dbReference>